<comment type="caution">
    <text evidence="5">The sequence shown here is derived from an EMBL/GenBank/DDBJ whole genome shotgun (WGS) entry which is preliminary data.</text>
</comment>
<evidence type="ECO:0000256" key="1">
    <source>
        <dbReference type="ARBA" id="ARBA00022801"/>
    </source>
</evidence>
<dbReference type="FunFam" id="3.40.630.40:FF:000005">
    <property type="entry name" value="N-acetylmuramoyl-L-alanine amidase (AmiA)"/>
    <property type="match status" value="1"/>
</dbReference>
<dbReference type="CDD" id="cd02696">
    <property type="entry name" value="MurNAc-LAA"/>
    <property type="match status" value="1"/>
</dbReference>
<proteinExistence type="predicted"/>
<evidence type="ECO:0000256" key="2">
    <source>
        <dbReference type="SAM" id="MobiDB-lite"/>
    </source>
</evidence>
<feature type="signal peptide" evidence="3">
    <location>
        <begin position="1"/>
        <end position="23"/>
    </location>
</feature>
<reference evidence="5 6" key="1">
    <citation type="submission" date="2019-03" db="EMBL/GenBank/DDBJ databases">
        <title>Metabolic potential of uncultured bacteria and archaea associated with petroleum seepage in deep-sea sediments.</title>
        <authorList>
            <person name="Dong X."/>
            <person name="Hubert C."/>
        </authorList>
    </citation>
    <scope>NUCLEOTIDE SEQUENCE [LARGE SCALE GENOMIC DNA]</scope>
    <source>
        <strain evidence="5">E29_bin52</strain>
    </source>
</reference>
<feature type="chain" id="PRO_5022185398" evidence="3">
    <location>
        <begin position="24"/>
        <end position="454"/>
    </location>
</feature>
<dbReference type="GO" id="GO:0009253">
    <property type="term" value="P:peptidoglycan catabolic process"/>
    <property type="evidence" value="ECO:0007669"/>
    <property type="project" value="InterPro"/>
</dbReference>
<dbReference type="GO" id="GO:0030288">
    <property type="term" value="C:outer membrane-bounded periplasmic space"/>
    <property type="evidence" value="ECO:0007669"/>
    <property type="project" value="TreeGrafter"/>
</dbReference>
<feature type="domain" description="MurNAc-LAA" evidence="4">
    <location>
        <begin position="280"/>
        <end position="429"/>
    </location>
</feature>
<evidence type="ECO:0000256" key="3">
    <source>
        <dbReference type="SAM" id="SignalP"/>
    </source>
</evidence>
<feature type="region of interest" description="Disordered" evidence="2">
    <location>
        <begin position="186"/>
        <end position="214"/>
    </location>
</feature>
<dbReference type="SUPFAM" id="SSF53187">
    <property type="entry name" value="Zn-dependent exopeptidases"/>
    <property type="match status" value="1"/>
</dbReference>
<dbReference type="InterPro" id="IPR002508">
    <property type="entry name" value="MurNAc-LAA_cat"/>
</dbReference>
<dbReference type="AlphaFoldDB" id="A0A523W375"/>
<protein>
    <submittedName>
        <fullName evidence="5">N-acetylmuramoyl-L-alanine amidase</fullName>
    </submittedName>
</protein>
<accession>A0A523W375</accession>
<keyword evidence="3" id="KW-0732">Signal</keyword>
<organism evidence="5 6">
    <name type="scientific">Aerophobetes bacterium</name>
    <dbReference type="NCBI Taxonomy" id="2030807"/>
    <lineage>
        <taxon>Bacteria</taxon>
        <taxon>Candidatus Aerophobota</taxon>
    </lineage>
</organism>
<dbReference type="Gene3D" id="3.40.630.40">
    <property type="entry name" value="Zn-dependent exopeptidases"/>
    <property type="match status" value="1"/>
</dbReference>
<evidence type="ECO:0000313" key="5">
    <source>
        <dbReference type="EMBL" id="TET61279.1"/>
    </source>
</evidence>
<dbReference type="PANTHER" id="PTHR30404">
    <property type="entry name" value="N-ACETYLMURAMOYL-L-ALANINE AMIDASE"/>
    <property type="match status" value="1"/>
</dbReference>
<evidence type="ECO:0000259" key="4">
    <source>
        <dbReference type="SMART" id="SM00646"/>
    </source>
</evidence>
<dbReference type="PANTHER" id="PTHR30404:SF0">
    <property type="entry name" value="N-ACETYLMURAMOYL-L-ALANINE AMIDASE AMIC"/>
    <property type="match status" value="1"/>
</dbReference>
<dbReference type="GO" id="GO:0008745">
    <property type="term" value="F:N-acetylmuramoyl-L-alanine amidase activity"/>
    <property type="evidence" value="ECO:0007669"/>
    <property type="project" value="InterPro"/>
</dbReference>
<evidence type="ECO:0000313" key="6">
    <source>
        <dbReference type="Proteomes" id="UP000319130"/>
    </source>
</evidence>
<sequence length="454" mass="50909">MRIRRWAILASLLGLVLATPTFSLEIDSWQIDAYVGWEFLDMEGTVVFDKESSDSYPFVRGQAQHMKEAGERGIRVEELKTKWESFYTPLVIVAFRKTSLGDTYFRIIDITCKVDSSIYQVNQLGRFEYMDAHIPREAFGKFNVPSNVEYTCFWLLPAKSLIEKVYLRGHMGDGARKRFNIEAEHRELRHDEEESTSRREEEVRPTPPSPKPEESIYIVVLDPGHGGKDPGAIGRDTGLKAKEVTLQVAKLVATLLNKEVGMKAYLTRNTDEYLSLDRRAEIANQLGGDVFVSIDVNSSHRRGAKGVETFFDPRYSHGDGAKEAAARGDISLGSEDVPDEAKLIIGDLIQDEYRSGSNHLAQTVQEELVQATDMEDRGVKSAGFYVLRGAAMPAVLVMVGFLSNAQEERMLGKKEFMEKIASGIARGVRRYYEESDSSRESAEKRIVSGGSVLV</sequence>
<keyword evidence="1" id="KW-0378">Hydrolase</keyword>
<dbReference type="EMBL" id="SOIZ01000255">
    <property type="protein sequence ID" value="TET61279.1"/>
    <property type="molecule type" value="Genomic_DNA"/>
</dbReference>
<dbReference type="SMART" id="SM00646">
    <property type="entry name" value="Ami_3"/>
    <property type="match status" value="1"/>
</dbReference>
<gene>
    <name evidence="5" type="ORF">E3J48_05765</name>
</gene>
<dbReference type="InterPro" id="IPR050695">
    <property type="entry name" value="N-acetylmuramoyl_amidase_3"/>
</dbReference>
<dbReference type="Proteomes" id="UP000319130">
    <property type="component" value="Unassembled WGS sequence"/>
</dbReference>
<dbReference type="Pfam" id="PF01520">
    <property type="entry name" value="Amidase_3"/>
    <property type="match status" value="1"/>
</dbReference>
<feature type="compositionally biased region" description="Basic and acidic residues" evidence="2">
    <location>
        <begin position="186"/>
        <end position="204"/>
    </location>
</feature>
<name>A0A523W375_UNCAE</name>